<feature type="compositionally biased region" description="Polar residues" evidence="1">
    <location>
        <begin position="444"/>
        <end position="458"/>
    </location>
</feature>
<evidence type="ECO:0000256" key="1">
    <source>
        <dbReference type="SAM" id="MobiDB-lite"/>
    </source>
</evidence>
<dbReference type="RefSeq" id="WP_050429116.1">
    <property type="nucleotide sequence ID" value="NZ_CP012159.1"/>
</dbReference>
<organism evidence="2 3">
    <name type="scientific">Chondromyces crocatus</name>
    <dbReference type="NCBI Taxonomy" id="52"/>
    <lineage>
        <taxon>Bacteria</taxon>
        <taxon>Pseudomonadati</taxon>
        <taxon>Myxococcota</taxon>
        <taxon>Polyangia</taxon>
        <taxon>Polyangiales</taxon>
        <taxon>Polyangiaceae</taxon>
        <taxon>Chondromyces</taxon>
    </lineage>
</organism>
<evidence type="ECO:0000313" key="3">
    <source>
        <dbReference type="Proteomes" id="UP000067626"/>
    </source>
</evidence>
<dbReference type="Pfam" id="PF07396">
    <property type="entry name" value="Porin_O_P"/>
    <property type="match status" value="1"/>
</dbReference>
<sequence>MAGWKDVFFIRSSNDLFRLYPMARLHLDMHSSFGPGLGERSGFRDETAPQVSFFARRIRLELGGDLLRRLSFMLGVDFGGQPLLNNDGSMSSGLARPGEDPTLAPPSWAPFQATGPVAVLANNWINYRALPFLNFMVGQFMAPYSLENMTSSNDTLFMERVLPIRAFIFPHHREIGLMAWGELPNRLAVYHVGIFSGDGPNRPGVDSLPAVIGRIYCRPFATTSEHLLARAQIGVSAMYAARDQARVGTDYPRISTGQFTTIWEPRYQDASGQTMRVIPSGAQRAVGGELWLPLRQFDFRSEVHYVDNHTREATEGAQLSNTERLGQLRGVGWYAALSLWLGDAQINGEPGLGSRPIQLAADQDASPRTALQLTGVVGGVHATYEGASRGGIPTLRSSMHGDGTQEAIDVMQYGVAATYWHTRHLRLMANYNIYQSPRGGTVSAVDQASSRPPSNSEQGAHLAHELGGRVAVQF</sequence>
<gene>
    <name evidence="2" type="ORF">CMC5_007390</name>
</gene>
<feature type="region of interest" description="Disordered" evidence="1">
    <location>
        <begin position="440"/>
        <end position="461"/>
    </location>
</feature>
<dbReference type="Gene3D" id="2.40.160.10">
    <property type="entry name" value="Porin"/>
    <property type="match status" value="1"/>
</dbReference>
<dbReference type="InterPro" id="IPR010870">
    <property type="entry name" value="Porin_O/P"/>
</dbReference>
<dbReference type="InterPro" id="IPR023614">
    <property type="entry name" value="Porin_dom_sf"/>
</dbReference>
<dbReference type="Proteomes" id="UP000067626">
    <property type="component" value="Chromosome"/>
</dbReference>
<protein>
    <recommendedName>
        <fullName evidence="4">Porin</fullName>
    </recommendedName>
</protein>
<dbReference type="KEGG" id="ccro:CMC5_007390"/>
<dbReference type="EMBL" id="CP012159">
    <property type="protein sequence ID" value="AKT36619.1"/>
    <property type="molecule type" value="Genomic_DNA"/>
</dbReference>
<accession>A0A0K1E6Z8</accession>
<keyword evidence="3" id="KW-1185">Reference proteome</keyword>
<dbReference type="AlphaFoldDB" id="A0A0K1E6Z8"/>
<evidence type="ECO:0000313" key="2">
    <source>
        <dbReference type="EMBL" id="AKT36619.1"/>
    </source>
</evidence>
<proteinExistence type="predicted"/>
<name>A0A0K1E6Z8_CHOCO</name>
<evidence type="ECO:0008006" key="4">
    <source>
        <dbReference type="Google" id="ProtNLM"/>
    </source>
</evidence>
<reference evidence="2 3" key="1">
    <citation type="submission" date="2015-07" db="EMBL/GenBank/DDBJ databases">
        <title>Genome analysis of myxobacterium Chondromyces crocatus Cm c5 reveals a high potential for natural compound synthesis and the genetic basis for the loss of fruiting body formation.</title>
        <authorList>
            <person name="Zaburannyi N."/>
            <person name="Bunk B."/>
            <person name="Maier J."/>
            <person name="Overmann J."/>
            <person name="Mueller R."/>
        </authorList>
    </citation>
    <scope>NUCLEOTIDE SEQUENCE [LARGE SCALE GENOMIC DNA]</scope>
    <source>
        <strain evidence="2 3">Cm c5</strain>
    </source>
</reference>